<evidence type="ECO:0000256" key="1">
    <source>
        <dbReference type="ARBA" id="ARBA00006298"/>
    </source>
</evidence>
<dbReference type="OrthoDB" id="1874341at2759"/>
<dbReference type="OMA" id="NIMLESM"/>
<dbReference type="EnsemblPlants" id="AUR62009668-RA">
    <property type="protein sequence ID" value="AUR62009668-RA:cds"/>
    <property type="gene ID" value="AUR62009668"/>
</dbReference>
<dbReference type="Gramene" id="AUR62009668-RA">
    <property type="protein sequence ID" value="AUR62009668-RA:cds"/>
    <property type="gene ID" value="AUR62009668"/>
</dbReference>
<dbReference type="InterPro" id="IPR019183">
    <property type="entry name" value="NAA25_NatB_aux_su"/>
</dbReference>
<dbReference type="FunFam" id="1.25.40.1040:FF:000007">
    <property type="entry name" value="N-alpha-acetyltransferase 25, NatB auxiliary subunit"/>
    <property type="match status" value="1"/>
</dbReference>
<protein>
    <recommendedName>
        <fullName evidence="5">Phagocyte signaling-impaired protein</fullName>
    </recommendedName>
</protein>
<evidence type="ECO:0000313" key="4">
    <source>
        <dbReference type="Proteomes" id="UP000596660"/>
    </source>
</evidence>
<dbReference type="PANTHER" id="PTHR22767:SF3">
    <property type="entry name" value="N-ALPHA-ACETYLTRANSFERASE 25, NATB AUXILIARY SUBUNIT"/>
    <property type="match status" value="1"/>
</dbReference>
<dbReference type="AlphaFoldDB" id="A0A803LCS9"/>
<reference evidence="3" key="2">
    <citation type="submission" date="2021-03" db="UniProtKB">
        <authorList>
            <consortium name="EnsemblPlants"/>
        </authorList>
    </citation>
    <scope>IDENTIFICATION</scope>
</reference>
<dbReference type="InterPro" id="IPR011990">
    <property type="entry name" value="TPR-like_helical_dom_sf"/>
</dbReference>
<dbReference type="Proteomes" id="UP000596660">
    <property type="component" value="Unplaced"/>
</dbReference>
<dbReference type="PANTHER" id="PTHR22767">
    <property type="entry name" value="N-TERMINAL ACETYLTRANSFERASE-RELATED"/>
    <property type="match status" value="1"/>
</dbReference>
<accession>A0A803LCS9</accession>
<dbReference type="InterPro" id="IPR019734">
    <property type="entry name" value="TPR_rpt"/>
</dbReference>
<dbReference type="PROSITE" id="PS50005">
    <property type="entry name" value="TPR"/>
    <property type="match status" value="1"/>
</dbReference>
<dbReference type="Gene3D" id="1.25.40.1040">
    <property type="match status" value="1"/>
</dbReference>
<dbReference type="GO" id="GO:0031416">
    <property type="term" value="C:NatB complex"/>
    <property type="evidence" value="ECO:0007669"/>
    <property type="project" value="TreeGrafter"/>
</dbReference>
<comment type="similarity">
    <text evidence="1">Belongs to the MDM20/NAA25 family.</text>
</comment>
<gene>
    <name evidence="3" type="primary">LOC110684157</name>
</gene>
<dbReference type="KEGG" id="cqi:110684157"/>
<dbReference type="SMART" id="SM00028">
    <property type="entry name" value="TPR"/>
    <property type="match status" value="2"/>
</dbReference>
<dbReference type="RefSeq" id="XP_021716260.1">
    <property type="nucleotide sequence ID" value="XM_021860568.1"/>
</dbReference>
<reference evidence="3" key="1">
    <citation type="journal article" date="2017" name="Nature">
        <title>The genome of Chenopodium quinoa.</title>
        <authorList>
            <person name="Jarvis D.E."/>
            <person name="Ho Y.S."/>
            <person name="Lightfoot D.J."/>
            <person name="Schmoeckel S.M."/>
            <person name="Li B."/>
            <person name="Borm T.J.A."/>
            <person name="Ohyanagi H."/>
            <person name="Mineta K."/>
            <person name="Michell C.T."/>
            <person name="Saber N."/>
            <person name="Kharbatia N.M."/>
            <person name="Rupper R.R."/>
            <person name="Sharp A.R."/>
            <person name="Dally N."/>
            <person name="Boughton B.A."/>
            <person name="Woo Y.H."/>
            <person name="Gao G."/>
            <person name="Schijlen E.G.W.M."/>
            <person name="Guo X."/>
            <person name="Momin A.A."/>
            <person name="Negrao S."/>
            <person name="Al-Babili S."/>
            <person name="Gehring C."/>
            <person name="Roessner U."/>
            <person name="Jung C."/>
            <person name="Murphy K."/>
            <person name="Arold S.T."/>
            <person name="Gojobori T."/>
            <person name="van der Linden C.G."/>
            <person name="van Loo E.N."/>
            <person name="Jellen E.N."/>
            <person name="Maughan P.J."/>
            <person name="Tester M."/>
        </authorList>
    </citation>
    <scope>NUCLEOTIDE SEQUENCE [LARGE SCALE GENOMIC DNA]</scope>
    <source>
        <strain evidence="3">cv. PI 614886</strain>
    </source>
</reference>
<dbReference type="SUPFAM" id="SSF48452">
    <property type="entry name" value="TPR-like"/>
    <property type="match status" value="1"/>
</dbReference>
<evidence type="ECO:0008006" key="5">
    <source>
        <dbReference type="Google" id="ProtNLM"/>
    </source>
</evidence>
<name>A0A803LCS9_CHEQI</name>
<feature type="repeat" description="TPR" evidence="2">
    <location>
        <begin position="235"/>
        <end position="268"/>
    </location>
</feature>
<keyword evidence="2" id="KW-0802">TPR repeat</keyword>
<evidence type="ECO:0000256" key="2">
    <source>
        <dbReference type="PROSITE-ProRule" id="PRU00339"/>
    </source>
</evidence>
<proteinExistence type="inferred from homology"/>
<dbReference type="GeneID" id="110684157"/>
<keyword evidence="4" id="KW-1185">Reference proteome</keyword>
<organism evidence="3 4">
    <name type="scientific">Chenopodium quinoa</name>
    <name type="common">Quinoa</name>
    <dbReference type="NCBI Taxonomy" id="63459"/>
    <lineage>
        <taxon>Eukaryota</taxon>
        <taxon>Viridiplantae</taxon>
        <taxon>Streptophyta</taxon>
        <taxon>Embryophyta</taxon>
        <taxon>Tracheophyta</taxon>
        <taxon>Spermatophyta</taxon>
        <taxon>Magnoliopsida</taxon>
        <taxon>eudicotyledons</taxon>
        <taxon>Gunneridae</taxon>
        <taxon>Pentapetalae</taxon>
        <taxon>Caryophyllales</taxon>
        <taxon>Chenopodiaceae</taxon>
        <taxon>Chenopodioideae</taxon>
        <taxon>Atripliceae</taxon>
        <taxon>Chenopodium</taxon>
    </lineage>
</organism>
<sequence>MSSSLAGKFGYAGGIPERKVRPVWDAIDSRQYKNALKLSSTLLNKYPNLPYAMALKALILERMGKHEEALSICMEAKELLHKNVSLLMDDLTLSTLQIVFQRLDRLDLATSLYDYACGRIPNNLELMMGLFNCYVREYAYVKQQQTAIKMYKLVGEERFLLWAVCSIQLQVSCGQGGEKLLGLAEGLLKKHIASHSLHEPEALIVYISVLEQQGKYGDALEVLSGKLGSLILIEVDRLRLQGRLLAQSGDNAAAASTFQKILEMCPDDWECFLHYLGCLLEDDQSWCNGVTSEPRCPPGSVNKLPHITDDMFNSRIQDASAFVRKLETEASDDSKRGPSLAYLEIERRKLLHGIGAKEKLIDALVLYFSRFGYLACFCSDVEVFLDILTPDEKMDLLEKLKESSVSTSMVPTKSLGLAISLQKLQLQIGITYKLPDAELESLAVKMINIYRKNLPLSKDLDPQESMHGEDLFHMASNILVQLYWRTGKIGYLLEIVMMLELGLNIRRFVSQYKIILLHLYSHLGALPVAYEWFRTLDVKNILLESLSHQILPQLLLSPLWEALNDLLKDYLKFMDDHLRESADLTFLAYRHRNYSKVIEFVQFKEQLQHSNQYLIARLESSILKLKEKANNIEEEEGVFESLKCGTQALELANDTLCQSLTFNEELQLRPWWTPTPKKDYLLGPFEELKHPMENLDHCREWETNVRENVERRSLLPRMIYLSVQCVSASSKENIDVNGSVSDSTFSLEMKSLLERYVKILGCSVDEAVKVVLDVAEGQRPLEALGSDLIDWVNFAVFLNAWNLSSHESVLPRAEGSTSLWHLVNSLLQKCIVQKVRITGPKVCSPGGDLPVLVQLIAEPVAWHCLILQSYVRSSIPCGKKKKKIGPTDGSTSVLSQTIRDSVLSLYSIIEVVVEWLKEEVNKTEDEAVDHMLSSLTSDPNEGPGKVYQALIELWSTADEGELGDRIFQGIKSWSPTDVARKTFKGQHKMMSTFLQICDSKLKLLETVKQQI</sequence>
<dbReference type="Pfam" id="PF09797">
    <property type="entry name" value="NatB_MDM20"/>
    <property type="match status" value="1"/>
</dbReference>
<evidence type="ECO:0000313" key="3">
    <source>
        <dbReference type="EnsemblPlants" id="AUR62009668-RA:cds"/>
    </source>
</evidence>